<dbReference type="PROSITE" id="PS50835">
    <property type="entry name" value="IG_LIKE"/>
    <property type="match status" value="1"/>
</dbReference>
<dbReference type="Pfam" id="PF07679">
    <property type="entry name" value="I-set"/>
    <property type="match status" value="1"/>
</dbReference>
<dbReference type="InterPro" id="IPR003599">
    <property type="entry name" value="Ig_sub"/>
</dbReference>
<protein>
    <submittedName>
        <fullName evidence="5">Protein turtle homolog B-like</fullName>
    </submittedName>
</protein>
<proteinExistence type="predicted"/>
<dbReference type="InterPro" id="IPR013783">
    <property type="entry name" value="Ig-like_fold"/>
</dbReference>
<dbReference type="InterPro" id="IPR007110">
    <property type="entry name" value="Ig-like_dom"/>
</dbReference>
<keyword evidence="1" id="KW-0732">Signal</keyword>
<dbReference type="InterPro" id="IPR013098">
    <property type="entry name" value="Ig_I-set"/>
</dbReference>
<dbReference type="SMART" id="SM00409">
    <property type="entry name" value="IG"/>
    <property type="match status" value="1"/>
</dbReference>
<dbReference type="InterPro" id="IPR036179">
    <property type="entry name" value="Ig-like_dom_sf"/>
</dbReference>
<dbReference type="SUPFAM" id="SSF48726">
    <property type="entry name" value="Immunoglobulin"/>
    <property type="match status" value="2"/>
</dbReference>
<evidence type="ECO:0000256" key="2">
    <source>
        <dbReference type="ARBA" id="ARBA00023157"/>
    </source>
</evidence>
<organism evidence="4 5">
    <name type="scientific">Aplysia californica</name>
    <name type="common">California sea hare</name>
    <dbReference type="NCBI Taxonomy" id="6500"/>
    <lineage>
        <taxon>Eukaryota</taxon>
        <taxon>Metazoa</taxon>
        <taxon>Spiralia</taxon>
        <taxon>Lophotrochozoa</taxon>
        <taxon>Mollusca</taxon>
        <taxon>Gastropoda</taxon>
        <taxon>Heterobranchia</taxon>
        <taxon>Euthyneura</taxon>
        <taxon>Tectipleura</taxon>
        <taxon>Aplysiida</taxon>
        <taxon>Aplysioidea</taxon>
        <taxon>Aplysiidae</taxon>
        <taxon>Aplysia</taxon>
    </lineage>
</organism>
<reference evidence="5" key="1">
    <citation type="submission" date="2025-08" db="UniProtKB">
        <authorList>
            <consortium name="RefSeq"/>
        </authorList>
    </citation>
    <scope>IDENTIFICATION</scope>
</reference>
<sequence length="168" mass="18047">MCVSPSINKKGSLVITTAVKGDKGWYTCKPSNGLGHAEASAYLDVVYKPVVLPMPSPVTWALGYVQKIDCPVDANPPMTGVIWVKDQNLIASTSRFDILHNGTLRVSNVQASDAGSYMCTPSNSLGQGLSSSRVRVLVKDKPDPPTFSTLPEPEYIQQPGDTVVMPCH</sequence>
<dbReference type="GeneID" id="118478655"/>
<dbReference type="PANTHER" id="PTHR45080">
    <property type="entry name" value="CONTACTIN 5"/>
    <property type="match status" value="1"/>
</dbReference>
<dbReference type="Gene3D" id="2.60.40.10">
    <property type="entry name" value="Immunoglobulins"/>
    <property type="match status" value="2"/>
</dbReference>
<evidence type="ECO:0000259" key="3">
    <source>
        <dbReference type="PROSITE" id="PS50835"/>
    </source>
</evidence>
<dbReference type="PANTHER" id="PTHR45080:SF8">
    <property type="entry name" value="IG-LIKE DOMAIN-CONTAINING PROTEIN"/>
    <property type="match status" value="1"/>
</dbReference>
<name>A0ABM1W1M7_APLCA</name>
<evidence type="ECO:0000256" key="1">
    <source>
        <dbReference type="ARBA" id="ARBA00022729"/>
    </source>
</evidence>
<feature type="non-terminal residue" evidence="5">
    <location>
        <position position="168"/>
    </location>
</feature>
<keyword evidence="2" id="KW-1015">Disulfide bond</keyword>
<dbReference type="InterPro" id="IPR050958">
    <property type="entry name" value="Cell_Adh-Cytoskel_Orgn"/>
</dbReference>
<evidence type="ECO:0000313" key="4">
    <source>
        <dbReference type="Proteomes" id="UP000694888"/>
    </source>
</evidence>
<dbReference type="RefSeq" id="XP_035828570.1">
    <property type="nucleotide sequence ID" value="XM_035972677.1"/>
</dbReference>
<accession>A0ABM1W1M7</accession>
<dbReference type="Proteomes" id="UP000694888">
    <property type="component" value="Unplaced"/>
</dbReference>
<evidence type="ECO:0000313" key="5">
    <source>
        <dbReference type="RefSeq" id="XP_035828570.1"/>
    </source>
</evidence>
<feature type="domain" description="Ig-like" evidence="3">
    <location>
        <begin position="49"/>
        <end position="135"/>
    </location>
</feature>
<keyword evidence="4" id="KW-1185">Reference proteome</keyword>
<gene>
    <name evidence="5" type="primary">LOC118478655</name>
</gene>